<dbReference type="OrthoDB" id="342730at2759"/>
<dbReference type="SUPFAM" id="SSF57850">
    <property type="entry name" value="RING/U-box"/>
    <property type="match status" value="1"/>
</dbReference>
<dbReference type="PROSITE" id="PS00518">
    <property type="entry name" value="ZF_RING_1"/>
    <property type="match status" value="1"/>
</dbReference>
<dbReference type="EnsemblMetazoa" id="XM_030993728">
    <property type="protein sequence ID" value="XP_030849588"/>
    <property type="gene ID" value="LOC105445175"/>
</dbReference>
<dbReference type="InterPro" id="IPR017907">
    <property type="entry name" value="Znf_RING_CS"/>
</dbReference>
<feature type="domain" description="B box-type" evidence="8">
    <location>
        <begin position="101"/>
        <end position="151"/>
    </location>
</feature>
<dbReference type="SUPFAM" id="SSF69304">
    <property type="entry name" value="Tricorn protease N-terminal domain"/>
    <property type="match status" value="1"/>
</dbReference>
<dbReference type="OMA" id="MTHYSED"/>
<evidence type="ECO:0000256" key="1">
    <source>
        <dbReference type="ARBA" id="ARBA00022553"/>
    </source>
</evidence>
<dbReference type="Proteomes" id="UP000007110">
    <property type="component" value="Unassembled WGS sequence"/>
</dbReference>
<dbReference type="InterPro" id="IPR011042">
    <property type="entry name" value="6-blade_b-propeller_TolB-like"/>
</dbReference>
<evidence type="ECO:0000313" key="9">
    <source>
        <dbReference type="EnsemblMetazoa" id="XP_030849588"/>
    </source>
</evidence>
<keyword evidence="6" id="KW-0175">Coiled coil</keyword>
<feature type="domain" description="B box-type" evidence="8">
    <location>
        <begin position="163"/>
        <end position="204"/>
    </location>
</feature>
<dbReference type="Pfam" id="PF13445">
    <property type="entry name" value="zf-RING_UBOX"/>
    <property type="match status" value="1"/>
</dbReference>
<dbReference type="InterPro" id="IPR001841">
    <property type="entry name" value="Znf_RING"/>
</dbReference>
<evidence type="ECO:0000259" key="8">
    <source>
        <dbReference type="PROSITE" id="PS50119"/>
    </source>
</evidence>
<proteinExistence type="predicted"/>
<dbReference type="SMART" id="SM00336">
    <property type="entry name" value="BBOX"/>
    <property type="match status" value="2"/>
</dbReference>
<evidence type="ECO:0000256" key="3">
    <source>
        <dbReference type="ARBA" id="ARBA00022771"/>
    </source>
</evidence>
<dbReference type="InterPro" id="IPR000315">
    <property type="entry name" value="Znf_B-box"/>
</dbReference>
<keyword evidence="4" id="KW-0862">Zinc</keyword>
<feature type="domain" description="RING-type" evidence="7">
    <location>
        <begin position="19"/>
        <end position="63"/>
    </location>
</feature>
<dbReference type="GO" id="GO:0061630">
    <property type="term" value="F:ubiquitin protein ligase activity"/>
    <property type="evidence" value="ECO:0000318"/>
    <property type="project" value="GO_Central"/>
</dbReference>
<dbReference type="GeneID" id="105445175"/>
<protein>
    <submittedName>
        <fullName evidence="9">Uncharacterized protein</fullName>
    </submittedName>
</protein>
<name>A0A7M7PFN1_STRPU</name>
<feature type="coiled-coil region" evidence="6">
    <location>
        <begin position="219"/>
        <end position="282"/>
    </location>
</feature>
<dbReference type="AlphaFoldDB" id="A0A7M7PFN1"/>
<dbReference type="KEGG" id="spu:105445175"/>
<dbReference type="PANTHER" id="PTHR25462">
    <property type="entry name" value="BONUS, ISOFORM C-RELATED"/>
    <property type="match status" value="1"/>
</dbReference>
<dbReference type="Pfam" id="PF00643">
    <property type="entry name" value="zf-B_box"/>
    <property type="match status" value="1"/>
</dbReference>
<evidence type="ECO:0000256" key="5">
    <source>
        <dbReference type="PROSITE-ProRule" id="PRU00024"/>
    </source>
</evidence>
<dbReference type="Gene3D" id="3.30.160.60">
    <property type="entry name" value="Classic Zinc Finger"/>
    <property type="match status" value="1"/>
</dbReference>
<reference evidence="10" key="1">
    <citation type="submission" date="2015-02" db="EMBL/GenBank/DDBJ databases">
        <title>Genome sequencing for Strongylocentrotus purpuratus.</title>
        <authorList>
            <person name="Murali S."/>
            <person name="Liu Y."/>
            <person name="Vee V."/>
            <person name="English A."/>
            <person name="Wang M."/>
            <person name="Skinner E."/>
            <person name="Han Y."/>
            <person name="Muzny D.M."/>
            <person name="Worley K.C."/>
            <person name="Gibbs R.A."/>
        </authorList>
    </citation>
    <scope>NUCLEOTIDE SEQUENCE</scope>
</reference>
<evidence type="ECO:0000313" key="10">
    <source>
        <dbReference type="Proteomes" id="UP000007110"/>
    </source>
</evidence>
<keyword evidence="10" id="KW-1185">Reference proteome</keyword>
<dbReference type="PROSITE" id="PS50089">
    <property type="entry name" value="ZF_RING_2"/>
    <property type="match status" value="1"/>
</dbReference>
<accession>A0A7M7PFN1</accession>
<reference evidence="9" key="2">
    <citation type="submission" date="2021-01" db="UniProtKB">
        <authorList>
            <consortium name="EnsemblMetazoa"/>
        </authorList>
    </citation>
    <scope>IDENTIFICATION</scope>
</reference>
<dbReference type="InterPro" id="IPR013083">
    <property type="entry name" value="Znf_RING/FYVE/PHD"/>
</dbReference>
<sequence>MAQQTEKEKAPSSLENLTCPLCLDIFDEATILTSCGHTFCRKCLKNYDLSHQDLDHMICPLCRKITKLSVNRVDDSLTNETVNGLVDNYHTECGGMNAVLEMRPQCTASKFHQESDAVSFCRTCNNYLCTNCDCSHELMTSVFEGHEIVSIQDIIDGKVSIGHLSEKCSIHKQENKDMFCEDCKVHVCLKCVIVGHQNHNIKNQADFEQQLRLKVKDLLQRCAAKKTELEKNIQNVEVQRHEVCTAMQKLLDDVSQAYSIKVKELEANHQYLIEEINAVKRRFDDDLSVLKSKDRQRIKIICSSITLVSNDRLGRLETDSLSAHTLLCEELDAMLKEATDHTSAVAITKKAQEKRFKPADDTHLDLGSISEPDPNLQVIQCVDLRGVMSGMTHYSEDSVAIGYGFTHGIDIIDSAGKQEEYANIPSNMACLDLVLLQDRSLCVSTGLYTEAHIYYPNGSRKLTIHVNSSVFYLRLNRSPSDEILIANFGKQIYVYDPTGSTLKHTVSTKHNITRQVSATRSGLIVTSSCDHEPIVVTVYDRDGNAGKSLQAPSGVNLYAAVDEQDSVYVASVDRKNGNVVIRLYDLDGLNLKERVEFNALDLAIKPTWCYLVSLSPDMLAFACDKKLYFIKVSL</sequence>
<dbReference type="FunCoup" id="A0A7M7PFN1">
    <property type="interactions" value="30"/>
</dbReference>
<evidence type="ECO:0000256" key="2">
    <source>
        <dbReference type="ARBA" id="ARBA00022723"/>
    </source>
</evidence>
<dbReference type="SUPFAM" id="SSF57845">
    <property type="entry name" value="B-box zinc-binding domain"/>
    <property type="match status" value="1"/>
</dbReference>
<evidence type="ECO:0000256" key="6">
    <source>
        <dbReference type="SAM" id="Coils"/>
    </source>
</evidence>
<keyword evidence="3 5" id="KW-0863">Zinc-finger</keyword>
<keyword evidence="2" id="KW-0479">Metal-binding</keyword>
<dbReference type="PANTHER" id="PTHR25462:SF229">
    <property type="entry name" value="TRANSCRIPTION INTERMEDIARY FACTOR 1-BETA"/>
    <property type="match status" value="1"/>
</dbReference>
<keyword evidence="1" id="KW-0597">Phosphoprotein</keyword>
<dbReference type="RefSeq" id="XP_030849588.1">
    <property type="nucleotide sequence ID" value="XM_030993728.1"/>
</dbReference>
<dbReference type="InterPro" id="IPR047153">
    <property type="entry name" value="TRIM45/56/19-like"/>
</dbReference>
<dbReference type="GO" id="GO:0008270">
    <property type="term" value="F:zinc ion binding"/>
    <property type="evidence" value="ECO:0007669"/>
    <property type="project" value="UniProtKB-KW"/>
</dbReference>
<organism evidence="9 10">
    <name type="scientific">Strongylocentrotus purpuratus</name>
    <name type="common">Purple sea urchin</name>
    <dbReference type="NCBI Taxonomy" id="7668"/>
    <lineage>
        <taxon>Eukaryota</taxon>
        <taxon>Metazoa</taxon>
        <taxon>Echinodermata</taxon>
        <taxon>Eleutherozoa</taxon>
        <taxon>Echinozoa</taxon>
        <taxon>Echinoidea</taxon>
        <taxon>Euechinoidea</taxon>
        <taxon>Echinacea</taxon>
        <taxon>Camarodonta</taxon>
        <taxon>Echinidea</taxon>
        <taxon>Strongylocentrotidae</taxon>
        <taxon>Strongylocentrotus</taxon>
    </lineage>
</organism>
<evidence type="ECO:0000259" key="7">
    <source>
        <dbReference type="PROSITE" id="PS50089"/>
    </source>
</evidence>
<evidence type="ECO:0000256" key="4">
    <source>
        <dbReference type="ARBA" id="ARBA00022833"/>
    </source>
</evidence>
<dbReference type="InterPro" id="IPR027370">
    <property type="entry name" value="Znf-RING_euk"/>
</dbReference>
<dbReference type="SMART" id="SM00184">
    <property type="entry name" value="RING"/>
    <property type="match status" value="1"/>
</dbReference>
<dbReference type="PROSITE" id="PS50119">
    <property type="entry name" value="ZF_BBOX"/>
    <property type="match status" value="2"/>
</dbReference>
<dbReference type="Gene3D" id="2.120.10.30">
    <property type="entry name" value="TolB, C-terminal domain"/>
    <property type="match status" value="1"/>
</dbReference>
<dbReference type="CDD" id="cd19756">
    <property type="entry name" value="Bbox2"/>
    <property type="match status" value="1"/>
</dbReference>
<dbReference type="Gene3D" id="3.30.40.10">
    <property type="entry name" value="Zinc/RING finger domain, C3HC4 (zinc finger)"/>
    <property type="match status" value="1"/>
</dbReference>
<dbReference type="InParanoid" id="A0A7M7PFN1"/>